<sequence>MGLTSVLLVAALCFTPVVLAGEAPTTQFQCDKGKEPTTGFSITDDNTLTYHGSSKFFACPATDTEWNVYVSPDFGQAKCVPIALKADGKCGTPPVKTSSCPVLPAPSTVTEKVRETVWSTVTFTSNFTTVTTATLKATETETVKATETETKYKTTTATTTATEIETKYKTLECSSTSSLGWNATTSKHCTKAKCNKTSSTLITSHKCTKCAGATTAPTSATSAEVTAW</sequence>
<keyword evidence="1" id="KW-0732">Signal</keyword>
<evidence type="ECO:0000313" key="4">
    <source>
        <dbReference type="Proteomes" id="UP001285441"/>
    </source>
</evidence>
<protein>
    <recommendedName>
        <fullName evidence="2">Cell wall mannoprotein PIR1-like C-terminal domain-containing protein</fullName>
    </recommendedName>
</protein>
<feature type="domain" description="Cell wall mannoprotein PIR1-like C-terminal" evidence="2">
    <location>
        <begin position="24"/>
        <end position="82"/>
    </location>
</feature>
<organism evidence="3 4">
    <name type="scientific">Podospora didyma</name>
    <dbReference type="NCBI Taxonomy" id="330526"/>
    <lineage>
        <taxon>Eukaryota</taxon>
        <taxon>Fungi</taxon>
        <taxon>Dikarya</taxon>
        <taxon>Ascomycota</taxon>
        <taxon>Pezizomycotina</taxon>
        <taxon>Sordariomycetes</taxon>
        <taxon>Sordariomycetidae</taxon>
        <taxon>Sordariales</taxon>
        <taxon>Podosporaceae</taxon>
        <taxon>Podospora</taxon>
    </lineage>
</organism>
<dbReference type="Proteomes" id="UP001285441">
    <property type="component" value="Unassembled WGS sequence"/>
</dbReference>
<evidence type="ECO:0000313" key="3">
    <source>
        <dbReference type="EMBL" id="KAK3367632.1"/>
    </source>
</evidence>
<dbReference type="InterPro" id="IPR054508">
    <property type="entry name" value="PIR1-like_C"/>
</dbReference>
<dbReference type="AlphaFoldDB" id="A0AAE0N1U5"/>
<dbReference type="Pfam" id="PF22799">
    <property type="entry name" value="PIR1-like_C"/>
    <property type="match status" value="1"/>
</dbReference>
<dbReference type="PANTHER" id="PTHR39613">
    <property type="entry name" value="ANCHORED CELL WALL PROTEIN, PUTATIVE (AFU_ORTHOLOGUE AFUA_4G08960)-RELATED"/>
    <property type="match status" value="1"/>
</dbReference>
<reference evidence="3" key="1">
    <citation type="journal article" date="2023" name="Mol. Phylogenet. Evol.">
        <title>Genome-scale phylogeny and comparative genomics of the fungal order Sordariales.</title>
        <authorList>
            <person name="Hensen N."/>
            <person name="Bonometti L."/>
            <person name="Westerberg I."/>
            <person name="Brannstrom I.O."/>
            <person name="Guillou S."/>
            <person name="Cros-Aarteil S."/>
            <person name="Calhoun S."/>
            <person name="Haridas S."/>
            <person name="Kuo A."/>
            <person name="Mondo S."/>
            <person name="Pangilinan J."/>
            <person name="Riley R."/>
            <person name="LaButti K."/>
            <person name="Andreopoulos B."/>
            <person name="Lipzen A."/>
            <person name="Chen C."/>
            <person name="Yan M."/>
            <person name="Daum C."/>
            <person name="Ng V."/>
            <person name="Clum A."/>
            <person name="Steindorff A."/>
            <person name="Ohm R.A."/>
            <person name="Martin F."/>
            <person name="Silar P."/>
            <person name="Natvig D.O."/>
            <person name="Lalanne C."/>
            <person name="Gautier V."/>
            <person name="Ament-Velasquez S.L."/>
            <person name="Kruys A."/>
            <person name="Hutchinson M.I."/>
            <person name="Powell A.J."/>
            <person name="Barry K."/>
            <person name="Miller A.N."/>
            <person name="Grigoriev I.V."/>
            <person name="Debuchy R."/>
            <person name="Gladieux P."/>
            <person name="Hiltunen Thoren M."/>
            <person name="Johannesson H."/>
        </authorList>
    </citation>
    <scope>NUCLEOTIDE SEQUENCE</scope>
    <source>
        <strain evidence="3">CBS 232.78</strain>
    </source>
</reference>
<dbReference type="PANTHER" id="PTHR39613:SF1">
    <property type="entry name" value="ANCHORED CELL WALL PROTEIN, PUTATIVE (AFU_ORTHOLOGUE AFUA_4G08960)-RELATED"/>
    <property type="match status" value="1"/>
</dbReference>
<feature type="chain" id="PRO_5042105912" description="Cell wall mannoprotein PIR1-like C-terminal domain-containing protein" evidence="1">
    <location>
        <begin position="21"/>
        <end position="228"/>
    </location>
</feature>
<evidence type="ECO:0000259" key="2">
    <source>
        <dbReference type="Pfam" id="PF22799"/>
    </source>
</evidence>
<accession>A0AAE0N1U5</accession>
<feature type="signal peptide" evidence="1">
    <location>
        <begin position="1"/>
        <end position="20"/>
    </location>
</feature>
<reference evidence="3" key="2">
    <citation type="submission" date="2023-06" db="EMBL/GenBank/DDBJ databases">
        <authorList>
            <consortium name="Lawrence Berkeley National Laboratory"/>
            <person name="Haridas S."/>
            <person name="Hensen N."/>
            <person name="Bonometti L."/>
            <person name="Westerberg I."/>
            <person name="Brannstrom I.O."/>
            <person name="Guillou S."/>
            <person name="Cros-Aarteil S."/>
            <person name="Calhoun S."/>
            <person name="Kuo A."/>
            <person name="Mondo S."/>
            <person name="Pangilinan J."/>
            <person name="Riley R."/>
            <person name="LaButti K."/>
            <person name="Andreopoulos B."/>
            <person name="Lipzen A."/>
            <person name="Chen C."/>
            <person name="Yanf M."/>
            <person name="Daum C."/>
            <person name="Ng V."/>
            <person name="Clum A."/>
            <person name="Steindorff A."/>
            <person name="Ohm R."/>
            <person name="Martin F."/>
            <person name="Silar P."/>
            <person name="Natvig D."/>
            <person name="Lalanne C."/>
            <person name="Gautier V."/>
            <person name="Ament-velasquez S.L."/>
            <person name="Kruys A."/>
            <person name="Hutchinson M.I."/>
            <person name="Powell A.J."/>
            <person name="Barry K."/>
            <person name="Miller A.N."/>
            <person name="Grigoriev I.V."/>
            <person name="Debuchy R."/>
            <person name="Gladieux P."/>
            <person name="Thoren M.H."/>
            <person name="Johannesson H."/>
        </authorList>
    </citation>
    <scope>NUCLEOTIDE SEQUENCE</scope>
    <source>
        <strain evidence="3">CBS 232.78</strain>
    </source>
</reference>
<name>A0AAE0N1U5_9PEZI</name>
<evidence type="ECO:0000256" key="1">
    <source>
        <dbReference type="SAM" id="SignalP"/>
    </source>
</evidence>
<proteinExistence type="predicted"/>
<comment type="caution">
    <text evidence="3">The sequence shown here is derived from an EMBL/GenBank/DDBJ whole genome shotgun (WGS) entry which is preliminary data.</text>
</comment>
<gene>
    <name evidence="3" type="ORF">B0H63DRAFT_515449</name>
</gene>
<keyword evidence="4" id="KW-1185">Reference proteome</keyword>
<dbReference type="EMBL" id="JAULSW010000011">
    <property type="protein sequence ID" value="KAK3367632.1"/>
    <property type="molecule type" value="Genomic_DNA"/>
</dbReference>